<comment type="caution">
    <text evidence="1">The sequence shown here is derived from an EMBL/GenBank/DDBJ whole genome shotgun (WGS) entry which is preliminary data.</text>
</comment>
<accession>A0ACC0C934</accession>
<protein>
    <submittedName>
        <fullName evidence="1">Uncharacterized protein</fullName>
    </submittedName>
</protein>
<dbReference type="Proteomes" id="UP001060085">
    <property type="component" value="Linkage Group LG01"/>
</dbReference>
<name>A0ACC0C934_CATRO</name>
<sequence length="138" mass="16082">MNENDLKQRENDRKRHKNSAGSSLPCTVGHPIGRGRHLVKGQMGDRRSLLRMVGSPYRPSEFEDRNNVFELRESNSRDELRRGSKEKSMDTNEAMEARLATIFEQWVEKMAMSQDNWQGYNTYSNKYSSSWINQPDVP</sequence>
<dbReference type="EMBL" id="CM044701">
    <property type="protein sequence ID" value="KAI5681488.1"/>
    <property type="molecule type" value="Genomic_DNA"/>
</dbReference>
<proteinExistence type="predicted"/>
<gene>
    <name evidence="1" type="ORF">M9H77_02716</name>
</gene>
<evidence type="ECO:0000313" key="1">
    <source>
        <dbReference type="EMBL" id="KAI5681488.1"/>
    </source>
</evidence>
<evidence type="ECO:0000313" key="2">
    <source>
        <dbReference type="Proteomes" id="UP001060085"/>
    </source>
</evidence>
<reference evidence="2" key="1">
    <citation type="journal article" date="2023" name="Nat. Plants">
        <title>Single-cell RNA sequencing provides a high-resolution roadmap for understanding the multicellular compartmentation of specialized metabolism.</title>
        <authorList>
            <person name="Sun S."/>
            <person name="Shen X."/>
            <person name="Li Y."/>
            <person name="Li Y."/>
            <person name="Wang S."/>
            <person name="Li R."/>
            <person name="Zhang H."/>
            <person name="Shen G."/>
            <person name="Guo B."/>
            <person name="Wei J."/>
            <person name="Xu J."/>
            <person name="St-Pierre B."/>
            <person name="Chen S."/>
            <person name="Sun C."/>
        </authorList>
    </citation>
    <scope>NUCLEOTIDE SEQUENCE [LARGE SCALE GENOMIC DNA]</scope>
</reference>
<organism evidence="1 2">
    <name type="scientific">Catharanthus roseus</name>
    <name type="common">Madagascar periwinkle</name>
    <name type="synonym">Vinca rosea</name>
    <dbReference type="NCBI Taxonomy" id="4058"/>
    <lineage>
        <taxon>Eukaryota</taxon>
        <taxon>Viridiplantae</taxon>
        <taxon>Streptophyta</taxon>
        <taxon>Embryophyta</taxon>
        <taxon>Tracheophyta</taxon>
        <taxon>Spermatophyta</taxon>
        <taxon>Magnoliopsida</taxon>
        <taxon>eudicotyledons</taxon>
        <taxon>Gunneridae</taxon>
        <taxon>Pentapetalae</taxon>
        <taxon>asterids</taxon>
        <taxon>lamiids</taxon>
        <taxon>Gentianales</taxon>
        <taxon>Apocynaceae</taxon>
        <taxon>Rauvolfioideae</taxon>
        <taxon>Vinceae</taxon>
        <taxon>Catharanthinae</taxon>
        <taxon>Catharanthus</taxon>
    </lineage>
</organism>
<keyword evidence="2" id="KW-1185">Reference proteome</keyword>